<feature type="region of interest" description="Disordered" evidence="9">
    <location>
        <begin position="370"/>
        <end position="403"/>
    </location>
</feature>
<reference evidence="12 13" key="1">
    <citation type="submission" date="2020-11" db="EMBL/GenBank/DDBJ databases">
        <title>Pseudonocardia abyssalis sp. nov. and Pseudonocardia oceani sp. nov., description and phylogenomic analysis of two novel actinomycetes isolated from the deep Southern Ocean.</title>
        <authorList>
            <person name="Parra J."/>
        </authorList>
    </citation>
    <scope>NUCLEOTIDE SEQUENCE [LARGE SCALE GENOMIC DNA]</scope>
    <source>
        <strain evidence="12 13">KRD-168</strain>
    </source>
</reference>
<evidence type="ECO:0000259" key="10">
    <source>
        <dbReference type="Pfam" id="PF00724"/>
    </source>
</evidence>
<keyword evidence="8" id="KW-0411">Iron-sulfur</keyword>
<organism evidence="12 13">
    <name type="scientific">Pseudonocardia abyssalis</name>
    <dbReference type="NCBI Taxonomy" id="2792008"/>
    <lineage>
        <taxon>Bacteria</taxon>
        <taxon>Bacillati</taxon>
        <taxon>Actinomycetota</taxon>
        <taxon>Actinomycetes</taxon>
        <taxon>Pseudonocardiales</taxon>
        <taxon>Pseudonocardiaceae</taxon>
        <taxon>Pseudonocardia</taxon>
    </lineage>
</organism>
<dbReference type="Pfam" id="PF07992">
    <property type="entry name" value="Pyr_redox_2"/>
    <property type="match status" value="1"/>
</dbReference>
<keyword evidence="6" id="KW-0560">Oxidoreductase</keyword>
<feature type="domain" description="FAD/NAD(P)-binding" evidence="11">
    <location>
        <begin position="406"/>
        <end position="504"/>
    </location>
</feature>
<evidence type="ECO:0000313" key="12">
    <source>
        <dbReference type="EMBL" id="MBW0137811.1"/>
    </source>
</evidence>
<proteinExistence type="predicted"/>
<evidence type="ECO:0000256" key="2">
    <source>
        <dbReference type="ARBA" id="ARBA00001966"/>
    </source>
</evidence>
<evidence type="ECO:0000256" key="9">
    <source>
        <dbReference type="SAM" id="MobiDB-lite"/>
    </source>
</evidence>
<dbReference type="InterPro" id="IPR051793">
    <property type="entry name" value="NADH:flavin_oxidoreductase"/>
</dbReference>
<name>A0ABS6UZX5_9PSEU</name>
<feature type="domain" description="NADH:flavin oxidoreductase/NADH oxidase N-terminal" evidence="10">
    <location>
        <begin position="13"/>
        <end position="222"/>
    </location>
</feature>
<evidence type="ECO:0000256" key="1">
    <source>
        <dbReference type="ARBA" id="ARBA00001917"/>
    </source>
</evidence>
<dbReference type="EMBL" id="JADQDK010000001">
    <property type="protein sequence ID" value="MBW0137811.1"/>
    <property type="molecule type" value="Genomic_DNA"/>
</dbReference>
<evidence type="ECO:0000256" key="4">
    <source>
        <dbReference type="ARBA" id="ARBA00022643"/>
    </source>
</evidence>
<keyword evidence="4" id="KW-0288">FMN</keyword>
<dbReference type="PANTHER" id="PTHR42917:SF2">
    <property type="entry name" value="2,4-DIENOYL-COA REDUCTASE [(2E)-ENOYL-COA-PRODUCING]"/>
    <property type="match status" value="1"/>
</dbReference>
<feature type="region of interest" description="Disordered" evidence="9">
    <location>
        <begin position="284"/>
        <end position="304"/>
    </location>
</feature>
<accession>A0ABS6UZX5</accession>
<dbReference type="Proteomes" id="UP000694287">
    <property type="component" value="Unassembled WGS sequence"/>
</dbReference>
<gene>
    <name evidence="12" type="ORF">I4I81_26620</name>
</gene>
<dbReference type="Pfam" id="PF00724">
    <property type="entry name" value="Oxidored_FMN"/>
    <property type="match status" value="1"/>
</dbReference>
<evidence type="ECO:0000256" key="3">
    <source>
        <dbReference type="ARBA" id="ARBA00022630"/>
    </source>
</evidence>
<evidence type="ECO:0000259" key="11">
    <source>
        <dbReference type="Pfam" id="PF07992"/>
    </source>
</evidence>
<dbReference type="InterPro" id="IPR001155">
    <property type="entry name" value="OxRdtase_FMN_N"/>
</dbReference>
<evidence type="ECO:0000256" key="7">
    <source>
        <dbReference type="ARBA" id="ARBA00023004"/>
    </source>
</evidence>
<evidence type="ECO:0000256" key="5">
    <source>
        <dbReference type="ARBA" id="ARBA00022723"/>
    </source>
</evidence>
<comment type="caution">
    <text evidence="12">The sequence shown here is derived from an EMBL/GenBank/DDBJ whole genome shotgun (WGS) entry which is preliminary data.</text>
</comment>
<evidence type="ECO:0000256" key="8">
    <source>
        <dbReference type="ARBA" id="ARBA00023014"/>
    </source>
</evidence>
<protein>
    <submittedName>
        <fullName evidence="12">FAD-dependent oxidoreductase</fullName>
    </submittedName>
</protein>
<keyword evidence="5" id="KW-0479">Metal-binding</keyword>
<comment type="cofactor">
    <cofactor evidence="2">
        <name>[4Fe-4S] cluster</name>
        <dbReference type="ChEBI" id="CHEBI:49883"/>
    </cofactor>
</comment>
<keyword evidence="13" id="KW-1185">Reference proteome</keyword>
<sequence>MGGDEGAVRSLVGPVTLRGRTAPSRVLFGPHVTNLGSRRSVSPRHVAYYARRAVGGAGVIVTETASVHESDWPYERAPLAADCADGWASVVRACRPALVLAGLGHAGAQGSSAYGQQALWAPSRVADVASREVPTEMEQPEIVALVAGFAAAAAWAVDAGCDGVEVDAGQHSLLRQFLSGLTNHRTDAYSDRDRLLREVLAAVRTAIGDAHVLGLRLCCDELAPWAGITPDSAAATLAGCGEADYVVPVRGSGLSVSATRPDLHTPPGFNRALCGTVGAAPGLGAEGGTPPIRAGRSSDDLQGRRSGLGRRVAVVLQGSVVSPEDARAALDDGVCDLVEMTRAQIAAPDLVAHVRAGTPERIRPCTLSNQRSAVRDPRNPIVSDEAEPDAGHETDPVPPPAGPPRDVLVVGGGAAGLEAARVLATAGHGVRLVEQADVLGGALLLAAAVHGRARMGLLVPWWTAELARLGVAVETGVRVTADDLDAAGPHVVLATGSRPGPLPYDTDGPVLAAAEFEAGVLAGAGLPPGPVLVHDPLGDWTGVGIAEQLAAGGRETVLVTPDQVAGTQLAITGDLAPANARLDRAGVVRELRSRLVHVRDGRAVLAHVWTGERRTVACAAVVDCGHRLPEDALWRARPHLPRAGDCVAPRTVHEAVLEGRRAAVEAVRGRGGPGERLRARPC</sequence>
<evidence type="ECO:0000313" key="13">
    <source>
        <dbReference type="Proteomes" id="UP000694287"/>
    </source>
</evidence>
<keyword evidence="3" id="KW-0285">Flavoprotein</keyword>
<dbReference type="InterPro" id="IPR023753">
    <property type="entry name" value="FAD/NAD-binding_dom"/>
</dbReference>
<dbReference type="PANTHER" id="PTHR42917">
    <property type="entry name" value="2,4-DIENOYL-COA REDUCTASE"/>
    <property type="match status" value="1"/>
</dbReference>
<comment type="cofactor">
    <cofactor evidence="1">
        <name>FMN</name>
        <dbReference type="ChEBI" id="CHEBI:58210"/>
    </cofactor>
</comment>
<evidence type="ECO:0000256" key="6">
    <source>
        <dbReference type="ARBA" id="ARBA00023002"/>
    </source>
</evidence>
<keyword evidence="7" id="KW-0408">Iron</keyword>